<comment type="caution">
    <text evidence="5">The sequence shown here is derived from an EMBL/GenBank/DDBJ whole genome shotgun (WGS) entry which is preliminary data.</text>
</comment>
<dbReference type="AlphaFoldDB" id="X6N7X5"/>
<reference evidence="5 6" key="1">
    <citation type="journal article" date="2013" name="Curr. Biol.">
        <title>The Genome of the Foraminiferan Reticulomyxa filosa.</title>
        <authorList>
            <person name="Glockner G."/>
            <person name="Hulsmann N."/>
            <person name="Schleicher M."/>
            <person name="Noegel A.A."/>
            <person name="Eichinger L."/>
            <person name="Gallinger C."/>
            <person name="Pawlowski J."/>
            <person name="Sierra R."/>
            <person name="Euteneuer U."/>
            <person name="Pillet L."/>
            <person name="Moustafa A."/>
            <person name="Platzer M."/>
            <person name="Groth M."/>
            <person name="Szafranski K."/>
            <person name="Schliwa M."/>
        </authorList>
    </citation>
    <scope>NUCLEOTIDE SEQUENCE [LARGE SCALE GENOMIC DNA]</scope>
</reference>
<dbReference type="SMART" id="SM00320">
    <property type="entry name" value="WD40"/>
    <property type="match status" value="2"/>
</dbReference>
<proteinExistence type="predicted"/>
<gene>
    <name evidence="5" type="ORF">RFI_15034</name>
</gene>
<dbReference type="InterPro" id="IPR036322">
    <property type="entry name" value="WD40_repeat_dom_sf"/>
</dbReference>
<feature type="region of interest" description="Disordered" evidence="4">
    <location>
        <begin position="197"/>
        <end position="229"/>
    </location>
</feature>
<evidence type="ECO:0000256" key="3">
    <source>
        <dbReference type="PROSITE-ProRule" id="PRU00221"/>
    </source>
</evidence>
<evidence type="ECO:0000313" key="6">
    <source>
        <dbReference type="Proteomes" id="UP000023152"/>
    </source>
</evidence>
<dbReference type="Pfam" id="PF00400">
    <property type="entry name" value="WD40"/>
    <property type="match status" value="2"/>
</dbReference>
<dbReference type="Gene3D" id="2.130.10.10">
    <property type="entry name" value="YVTN repeat-like/Quinoprotein amine dehydrogenase"/>
    <property type="match status" value="1"/>
</dbReference>
<feature type="repeat" description="WD" evidence="3">
    <location>
        <begin position="250"/>
        <end position="293"/>
    </location>
</feature>
<dbReference type="PROSITE" id="PS50082">
    <property type="entry name" value="WD_REPEATS_2"/>
    <property type="match status" value="1"/>
</dbReference>
<evidence type="ECO:0000256" key="4">
    <source>
        <dbReference type="SAM" id="MobiDB-lite"/>
    </source>
</evidence>
<accession>X6N7X5</accession>
<sequence>RYISELDVICPRQFEQEQEQELQMTTQQGHGEGETPGLVSCDFKGKVKQVNDHLENSCCLQMVKCWFDSFGCNHTCSKSVIHDHLTSNMKLHFDLVVKSFDTLQQTIRLYQLKGKKDGGVAPLRQQLELDQKDNLQLNSDQVCCVFLFCFRSIQNIQKQETIIKQQTTLPEMQKLKKDIEIQKIKEEMQVKEKKMVEQQKKFEEKNRQINDNKEEQKGNNKNENLSTSVINTSPTSNFELVRPFKLIKTFTGHTNWVWSIDCSTSDDKQFICSGSDDNTVRVWDVDNNKQIQSFNGHSSPVYCVKFSPFHYHNDCQN</sequence>
<feature type="compositionally biased region" description="Basic and acidic residues" evidence="4">
    <location>
        <begin position="197"/>
        <end position="220"/>
    </location>
</feature>
<keyword evidence="2" id="KW-0677">Repeat</keyword>
<evidence type="ECO:0000256" key="2">
    <source>
        <dbReference type="ARBA" id="ARBA00022737"/>
    </source>
</evidence>
<dbReference type="Proteomes" id="UP000023152">
    <property type="component" value="Unassembled WGS sequence"/>
</dbReference>
<dbReference type="InterPro" id="IPR001680">
    <property type="entry name" value="WD40_rpt"/>
</dbReference>
<dbReference type="PROSITE" id="PS00678">
    <property type="entry name" value="WD_REPEATS_1"/>
    <property type="match status" value="1"/>
</dbReference>
<feature type="non-terminal residue" evidence="5">
    <location>
        <position position="317"/>
    </location>
</feature>
<protein>
    <submittedName>
        <fullName evidence="5">Uncharacterized protein</fullName>
    </submittedName>
</protein>
<evidence type="ECO:0000313" key="5">
    <source>
        <dbReference type="EMBL" id="ETO22166.1"/>
    </source>
</evidence>
<keyword evidence="1 3" id="KW-0853">WD repeat</keyword>
<dbReference type="SUPFAM" id="SSF50978">
    <property type="entry name" value="WD40 repeat-like"/>
    <property type="match status" value="1"/>
</dbReference>
<dbReference type="InterPro" id="IPR015943">
    <property type="entry name" value="WD40/YVTN_repeat-like_dom_sf"/>
</dbReference>
<dbReference type="PANTHER" id="PTHR19848:SF8">
    <property type="entry name" value="F-BOX AND WD REPEAT DOMAIN CONTAINING 7"/>
    <property type="match status" value="1"/>
</dbReference>
<dbReference type="PROSITE" id="PS50294">
    <property type="entry name" value="WD_REPEATS_REGION"/>
    <property type="match status" value="1"/>
</dbReference>
<keyword evidence="6" id="KW-1185">Reference proteome</keyword>
<dbReference type="EMBL" id="ASPP01010979">
    <property type="protein sequence ID" value="ETO22166.1"/>
    <property type="molecule type" value="Genomic_DNA"/>
</dbReference>
<feature type="non-terminal residue" evidence="5">
    <location>
        <position position="1"/>
    </location>
</feature>
<evidence type="ECO:0000256" key="1">
    <source>
        <dbReference type="ARBA" id="ARBA00022574"/>
    </source>
</evidence>
<name>X6N7X5_RETFI</name>
<dbReference type="PANTHER" id="PTHR19848">
    <property type="entry name" value="WD40 REPEAT PROTEIN"/>
    <property type="match status" value="1"/>
</dbReference>
<organism evidence="5 6">
    <name type="scientific">Reticulomyxa filosa</name>
    <dbReference type="NCBI Taxonomy" id="46433"/>
    <lineage>
        <taxon>Eukaryota</taxon>
        <taxon>Sar</taxon>
        <taxon>Rhizaria</taxon>
        <taxon>Retaria</taxon>
        <taxon>Foraminifera</taxon>
        <taxon>Monothalamids</taxon>
        <taxon>Reticulomyxidae</taxon>
        <taxon>Reticulomyxa</taxon>
    </lineage>
</organism>
<dbReference type="InterPro" id="IPR019775">
    <property type="entry name" value="WD40_repeat_CS"/>
</dbReference>